<dbReference type="STRING" id="1841861.GCA_900157365_05793"/>
<reference evidence="1 2" key="1">
    <citation type="submission" date="2017-01" db="EMBL/GenBank/DDBJ databases">
        <authorList>
            <consortium name="Urmite Genomes"/>
        </authorList>
    </citation>
    <scope>NUCLEOTIDE SEQUENCE [LARGE SCALE GENOMIC DNA]</scope>
    <source>
        <strain evidence="1 2">AB215</strain>
    </source>
</reference>
<dbReference type="Gene3D" id="3.30.559.30">
    <property type="entry name" value="Nonribosomal peptide synthetase, condensation domain"/>
    <property type="match status" value="1"/>
</dbReference>
<evidence type="ECO:0000313" key="2">
    <source>
        <dbReference type="Proteomes" id="UP000240424"/>
    </source>
</evidence>
<dbReference type="AlphaFoldDB" id="A0A2U3P6M8"/>
<organism evidence="1 2">
    <name type="scientific">Mycobacterium numidiamassiliense</name>
    <dbReference type="NCBI Taxonomy" id="1841861"/>
    <lineage>
        <taxon>Bacteria</taxon>
        <taxon>Bacillati</taxon>
        <taxon>Actinomycetota</taxon>
        <taxon>Actinomycetes</taxon>
        <taxon>Mycobacteriales</taxon>
        <taxon>Mycobacteriaceae</taxon>
        <taxon>Mycobacterium</taxon>
    </lineage>
</organism>
<protein>
    <recommendedName>
        <fullName evidence="3">Condensation domain-containing protein</fullName>
    </recommendedName>
</protein>
<dbReference type="InterPro" id="IPR052058">
    <property type="entry name" value="Alcohol_O-acetyltransferase"/>
</dbReference>
<dbReference type="PANTHER" id="PTHR28037:SF1">
    <property type="entry name" value="ALCOHOL O-ACETYLTRANSFERASE 1-RELATED"/>
    <property type="match status" value="1"/>
</dbReference>
<name>A0A2U3P6M8_9MYCO</name>
<evidence type="ECO:0008006" key="3">
    <source>
        <dbReference type="Google" id="ProtNLM"/>
    </source>
</evidence>
<dbReference type="EMBL" id="FUEZ01000003">
    <property type="protein sequence ID" value="SPM39408.1"/>
    <property type="molecule type" value="Genomic_DNA"/>
</dbReference>
<dbReference type="SUPFAM" id="SSF52777">
    <property type="entry name" value="CoA-dependent acyltransferases"/>
    <property type="match status" value="2"/>
</dbReference>
<proteinExistence type="predicted"/>
<dbReference type="Gene3D" id="3.30.559.10">
    <property type="entry name" value="Chloramphenicol acetyltransferase-like domain"/>
    <property type="match status" value="1"/>
</dbReference>
<evidence type="ECO:0000313" key="1">
    <source>
        <dbReference type="EMBL" id="SPM39408.1"/>
    </source>
</evidence>
<keyword evidence="2" id="KW-1185">Reference proteome</keyword>
<sequence>VPPIDLTLHRDYAQDWQLLAADELTRPFGRLAAPLMRATLATQGTTSTLLLTFDHVVADGISSVLVLNDLLAALNGEAAIPLPLPMSLEDLVTRELDASGADEVSLDADDPRMAVPSSIRSFDGTPPYVHRIEMTGDETARIVDRCRREQTTVHAAIVAAASRVRGAEFGEEFVRTFSPINIRELVGQGPNCCLCIASARTGMEPAAGTDFWTQAREITRELSVARSAGAQVIGSTIVEQQLPVDADYAAAEQFFRAGLPFELMVTNLGVRNFADFGPVRPRAIWGPIVLSQVDKEYVTGVVTYDGRLRMVSCGHTPTSRFLEGVREMLTDDAP</sequence>
<accession>A0A2U3P6M8</accession>
<dbReference type="InterPro" id="IPR023213">
    <property type="entry name" value="CAT-like_dom_sf"/>
</dbReference>
<gene>
    <name evidence="1" type="ORF">MNAB215_1591</name>
</gene>
<feature type="non-terminal residue" evidence="1">
    <location>
        <position position="1"/>
    </location>
</feature>
<dbReference type="Proteomes" id="UP000240424">
    <property type="component" value="Unassembled WGS sequence"/>
</dbReference>
<dbReference type="PANTHER" id="PTHR28037">
    <property type="entry name" value="ALCOHOL O-ACETYLTRANSFERASE 1-RELATED"/>
    <property type="match status" value="1"/>
</dbReference>